<dbReference type="GO" id="GO:0000278">
    <property type="term" value="P:mitotic cell cycle"/>
    <property type="evidence" value="ECO:0007669"/>
    <property type="project" value="TreeGrafter"/>
</dbReference>
<evidence type="ECO:0000256" key="5">
    <source>
        <dbReference type="ARBA" id="ARBA00022777"/>
    </source>
</evidence>
<name>A0A8T0EDT7_ARGBR</name>
<evidence type="ECO:0000313" key="11">
    <source>
        <dbReference type="Proteomes" id="UP000807504"/>
    </source>
</evidence>
<evidence type="ECO:0000256" key="3">
    <source>
        <dbReference type="ARBA" id="ARBA00022679"/>
    </source>
</evidence>
<dbReference type="GO" id="GO:0005737">
    <property type="term" value="C:cytoplasm"/>
    <property type="evidence" value="ECO:0007669"/>
    <property type="project" value="TreeGrafter"/>
</dbReference>
<dbReference type="Gene3D" id="3.30.200.20">
    <property type="entry name" value="Phosphorylase Kinase, domain 1"/>
    <property type="match status" value="1"/>
</dbReference>
<reference evidence="10" key="1">
    <citation type="journal article" date="2020" name="bioRxiv">
        <title>Chromosome-level reference genome of the European wasp spider Argiope bruennichi: a resource for studies on range expansion and evolutionary adaptation.</title>
        <authorList>
            <person name="Sheffer M.M."/>
            <person name="Hoppe A."/>
            <person name="Krehenwinkel H."/>
            <person name="Uhl G."/>
            <person name="Kuss A.W."/>
            <person name="Jensen L."/>
            <person name="Jensen C."/>
            <person name="Gillespie R.G."/>
            <person name="Hoff K.J."/>
            <person name="Prost S."/>
        </authorList>
    </citation>
    <scope>NUCLEOTIDE SEQUENCE</scope>
</reference>
<dbReference type="EMBL" id="JABXBU010002230">
    <property type="protein sequence ID" value="KAF8768325.1"/>
    <property type="molecule type" value="Genomic_DNA"/>
</dbReference>
<keyword evidence="11" id="KW-1185">Reference proteome</keyword>
<evidence type="ECO:0000256" key="4">
    <source>
        <dbReference type="ARBA" id="ARBA00022741"/>
    </source>
</evidence>
<dbReference type="GO" id="GO:0072354">
    <property type="term" value="F:histone H3T3 kinase activity"/>
    <property type="evidence" value="ECO:0007669"/>
    <property type="project" value="TreeGrafter"/>
</dbReference>
<evidence type="ECO:0000256" key="2">
    <source>
        <dbReference type="ARBA" id="ARBA00022527"/>
    </source>
</evidence>
<evidence type="ECO:0000259" key="9">
    <source>
        <dbReference type="SMART" id="SM01331"/>
    </source>
</evidence>
<proteinExistence type="predicted"/>
<organism evidence="10 11">
    <name type="scientific">Argiope bruennichi</name>
    <name type="common">Wasp spider</name>
    <name type="synonym">Aranea bruennichi</name>
    <dbReference type="NCBI Taxonomy" id="94029"/>
    <lineage>
        <taxon>Eukaryota</taxon>
        <taxon>Metazoa</taxon>
        <taxon>Ecdysozoa</taxon>
        <taxon>Arthropoda</taxon>
        <taxon>Chelicerata</taxon>
        <taxon>Arachnida</taxon>
        <taxon>Araneae</taxon>
        <taxon>Araneomorphae</taxon>
        <taxon>Entelegynae</taxon>
        <taxon>Araneoidea</taxon>
        <taxon>Araneidae</taxon>
        <taxon>Argiope</taxon>
    </lineage>
</organism>
<dbReference type="InterPro" id="IPR024604">
    <property type="entry name" value="GSG2_C"/>
</dbReference>
<dbReference type="Proteomes" id="UP000807504">
    <property type="component" value="Unassembled WGS sequence"/>
</dbReference>
<gene>
    <name evidence="10" type="ORF">HNY73_021157</name>
</gene>
<reference evidence="10" key="2">
    <citation type="submission" date="2020-06" db="EMBL/GenBank/DDBJ databases">
        <authorList>
            <person name="Sheffer M."/>
        </authorList>
    </citation>
    <scope>NUCLEOTIDE SEQUENCE</scope>
</reference>
<keyword evidence="5 10" id="KW-0418">Kinase</keyword>
<comment type="catalytic activity">
    <reaction evidence="7">
        <text>L-threonyl-[protein] + ATP = O-phospho-L-threonyl-[protein] + ADP + H(+)</text>
        <dbReference type="Rhea" id="RHEA:46608"/>
        <dbReference type="Rhea" id="RHEA-COMP:11060"/>
        <dbReference type="Rhea" id="RHEA-COMP:11605"/>
        <dbReference type="ChEBI" id="CHEBI:15378"/>
        <dbReference type="ChEBI" id="CHEBI:30013"/>
        <dbReference type="ChEBI" id="CHEBI:30616"/>
        <dbReference type="ChEBI" id="CHEBI:61977"/>
        <dbReference type="ChEBI" id="CHEBI:456216"/>
        <dbReference type="EC" id="2.7.11.1"/>
    </reaction>
</comment>
<evidence type="ECO:0000313" key="10">
    <source>
        <dbReference type="EMBL" id="KAF8768325.1"/>
    </source>
</evidence>
<evidence type="ECO:0000256" key="7">
    <source>
        <dbReference type="ARBA" id="ARBA00047899"/>
    </source>
</evidence>
<keyword evidence="6" id="KW-0067">ATP-binding</keyword>
<feature type="domain" description="Serine/threonine-protein kinase haspin C-terminal" evidence="9">
    <location>
        <begin position="369"/>
        <end position="448"/>
    </location>
</feature>
<dbReference type="GO" id="GO:0005524">
    <property type="term" value="F:ATP binding"/>
    <property type="evidence" value="ECO:0007669"/>
    <property type="project" value="UniProtKB-KW"/>
</dbReference>
<keyword evidence="3" id="KW-0808">Transferase</keyword>
<dbReference type="AlphaFoldDB" id="A0A8T0EDT7"/>
<keyword evidence="4" id="KW-0547">Nucleotide-binding</keyword>
<accession>A0A8T0EDT7</accession>
<dbReference type="Gene3D" id="1.10.510.10">
    <property type="entry name" value="Transferase(Phosphotransferase) domain 1"/>
    <property type="match status" value="1"/>
</dbReference>
<dbReference type="GO" id="GO:0035556">
    <property type="term" value="P:intracellular signal transduction"/>
    <property type="evidence" value="ECO:0007669"/>
    <property type="project" value="TreeGrafter"/>
</dbReference>
<comment type="caution">
    <text evidence="10">The sequence shown here is derived from an EMBL/GenBank/DDBJ whole genome shotgun (WGS) entry which is preliminary data.</text>
</comment>
<keyword evidence="2" id="KW-0723">Serine/threonine-protein kinase</keyword>
<evidence type="ECO:0000256" key="8">
    <source>
        <dbReference type="ARBA" id="ARBA00048679"/>
    </source>
</evidence>
<dbReference type="PANTHER" id="PTHR24419:SF18">
    <property type="entry name" value="SERINE_THREONINE-PROTEIN KINASE HASPIN"/>
    <property type="match status" value="1"/>
</dbReference>
<evidence type="ECO:0000256" key="6">
    <source>
        <dbReference type="ARBA" id="ARBA00022840"/>
    </source>
</evidence>
<dbReference type="GO" id="GO:0005634">
    <property type="term" value="C:nucleus"/>
    <property type="evidence" value="ECO:0007669"/>
    <property type="project" value="TreeGrafter"/>
</dbReference>
<sequence length="468" mass="53338">MNLRADEVPVLEPTSITQDLKSASMAIQRRGQRQTVRIEIESRRPAAPLAIPDFDPKEDDMSLFLNLFQRQMKFLKVAKENWVAYLLGVLHNEVMQFIIREPDDRSQDFDHMKDMEEECVADSYWISELSVRLSDTTNPPPIGHRRKEKVKKVQKIAEGSYGEIYTVATYSDSSDRVLKTVGVYGSPRDEPRLSLEFDTAVSDAVCSKHLSKLTDLGVFQAPNFPKVYSIDLVKGKAPKCLVEAWKDFNDSSCREKTCHFRPDFLESLAGFVTRTADCECPGGGRVRLAVRTQGLASRQLVVPPHHANPSLLFYRTVAVDVAHLQRTSIPHRLHHVEDMRKQVADSFYGNVFAMDLSYLSDTGEDQNDPIFLNYNNIYRMMKDELRDDFSSYKPVTNIWWLSHIILKVQASLLEHASASSGVDRIALYALDRLRGNILRYSSTMDFLKAEIFGESETQETMETPLSQQ</sequence>
<dbReference type="PANTHER" id="PTHR24419">
    <property type="entry name" value="INTERLEUKIN-1 RECEPTOR-ASSOCIATED KINASE"/>
    <property type="match status" value="1"/>
</dbReference>
<protein>
    <recommendedName>
        <fullName evidence="1">non-specific serine/threonine protein kinase</fullName>
        <ecNumber evidence="1">2.7.11.1</ecNumber>
    </recommendedName>
</protein>
<comment type="catalytic activity">
    <reaction evidence="8">
        <text>L-seryl-[protein] + ATP = O-phospho-L-seryl-[protein] + ADP + H(+)</text>
        <dbReference type="Rhea" id="RHEA:17989"/>
        <dbReference type="Rhea" id="RHEA-COMP:9863"/>
        <dbReference type="Rhea" id="RHEA-COMP:11604"/>
        <dbReference type="ChEBI" id="CHEBI:15378"/>
        <dbReference type="ChEBI" id="CHEBI:29999"/>
        <dbReference type="ChEBI" id="CHEBI:30616"/>
        <dbReference type="ChEBI" id="CHEBI:83421"/>
        <dbReference type="ChEBI" id="CHEBI:456216"/>
        <dbReference type="EC" id="2.7.11.1"/>
    </reaction>
</comment>
<dbReference type="SMART" id="SM01331">
    <property type="entry name" value="DUF3635"/>
    <property type="match status" value="1"/>
</dbReference>
<evidence type="ECO:0000256" key="1">
    <source>
        <dbReference type="ARBA" id="ARBA00012513"/>
    </source>
</evidence>
<dbReference type="EC" id="2.7.11.1" evidence="1"/>